<feature type="compositionally biased region" description="Acidic residues" evidence="1">
    <location>
        <begin position="438"/>
        <end position="456"/>
    </location>
</feature>
<feature type="compositionally biased region" description="Basic and acidic residues" evidence="1">
    <location>
        <begin position="399"/>
        <end position="422"/>
    </location>
</feature>
<evidence type="ECO:0000313" key="3">
    <source>
        <dbReference type="Proteomes" id="UP001437256"/>
    </source>
</evidence>
<dbReference type="Proteomes" id="UP001437256">
    <property type="component" value="Unassembled WGS sequence"/>
</dbReference>
<proteinExistence type="predicted"/>
<feature type="region of interest" description="Disordered" evidence="1">
    <location>
        <begin position="378"/>
        <end position="422"/>
    </location>
</feature>
<reference evidence="2 3" key="1">
    <citation type="submission" date="2024-05" db="EMBL/GenBank/DDBJ databases">
        <title>A draft genome resource for the thread blight pathogen Marasmius tenuissimus strain MS-2.</title>
        <authorList>
            <person name="Yulfo-Soto G.E."/>
            <person name="Baruah I.K."/>
            <person name="Amoako-Attah I."/>
            <person name="Bukari Y."/>
            <person name="Meinhardt L.W."/>
            <person name="Bailey B.A."/>
            <person name="Cohen S.P."/>
        </authorList>
    </citation>
    <scope>NUCLEOTIDE SEQUENCE [LARGE SCALE GENOMIC DNA]</scope>
    <source>
        <strain evidence="2 3">MS-2</strain>
    </source>
</reference>
<gene>
    <name evidence="2" type="ORF">AAF712_005520</name>
</gene>
<evidence type="ECO:0000256" key="1">
    <source>
        <dbReference type="SAM" id="MobiDB-lite"/>
    </source>
</evidence>
<name>A0ABR3A2I5_9AGAR</name>
<comment type="caution">
    <text evidence="2">The sequence shown here is derived from an EMBL/GenBank/DDBJ whole genome shotgun (WGS) entry which is preliminary data.</text>
</comment>
<keyword evidence="3" id="KW-1185">Reference proteome</keyword>
<dbReference type="EMBL" id="JBBXMP010000025">
    <property type="protein sequence ID" value="KAL0067529.1"/>
    <property type="molecule type" value="Genomic_DNA"/>
</dbReference>
<organism evidence="2 3">
    <name type="scientific">Marasmius tenuissimus</name>
    <dbReference type="NCBI Taxonomy" id="585030"/>
    <lineage>
        <taxon>Eukaryota</taxon>
        <taxon>Fungi</taxon>
        <taxon>Dikarya</taxon>
        <taxon>Basidiomycota</taxon>
        <taxon>Agaricomycotina</taxon>
        <taxon>Agaricomycetes</taxon>
        <taxon>Agaricomycetidae</taxon>
        <taxon>Agaricales</taxon>
        <taxon>Marasmiineae</taxon>
        <taxon>Marasmiaceae</taxon>
        <taxon>Marasmius</taxon>
    </lineage>
</organism>
<dbReference type="SUPFAM" id="SSF52047">
    <property type="entry name" value="RNI-like"/>
    <property type="match status" value="1"/>
</dbReference>
<evidence type="ECO:0000313" key="2">
    <source>
        <dbReference type="EMBL" id="KAL0067529.1"/>
    </source>
</evidence>
<protein>
    <submittedName>
        <fullName evidence="2">Uncharacterized protein</fullName>
    </submittedName>
</protein>
<sequence>MVDILILTVSKEEYENARERGQYLLWTLEMHEIFLMLAPYTSRFRSFHLRVHDGECKAVARHYIGTKDGKILGPAPNLETWQLYHFETFGGGVRDLVEATRRQPVICFAGDIPKLNNLSLIGVNLPWDKYEHWYNMLSRSPELRTLFLHYSGPQLVAEAQWPAAVITLSKLETLGLVDLEPECLTGITSRLNTPNVKRLEIELRVEEDETAAYDDWLCKHLDQRLTQVPESGIVNDHRAALRELEMKDEVWSSVWRMFVVDLEWTESTTESGVTQVAAPASSSSSSPPLLLPKLEVVKVRDAMMADRTADVKLIVRSRKRSGAGGRQQSSGPCVVEDRSFAIVGALPVHVKSPKGTTSYSSERNRQTQILRRLVRLIEQEEGQREEGEDQREEEEYMEKEEHGGEEDHSGEEDVHREEDETRWKVCVDVTIEAIREEVYEDDDEPVEYIDEDEEEE</sequence>
<feature type="compositionally biased region" description="Acidic residues" evidence="1">
    <location>
        <begin position="386"/>
        <end position="398"/>
    </location>
</feature>
<feature type="region of interest" description="Disordered" evidence="1">
    <location>
        <begin position="435"/>
        <end position="456"/>
    </location>
</feature>
<accession>A0ABR3A2I5</accession>